<evidence type="ECO:0000313" key="4">
    <source>
        <dbReference type="EMBL" id="CAH9063193.1"/>
    </source>
</evidence>
<dbReference type="Gene3D" id="3.40.190.10">
    <property type="entry name" value="Periplasmic binding protein-like II"/>
    <property type="match status" value="2"/>
</dbReference>
<proteinExistence type="inferred from homology"/>
<evidence type="ECO:0000313" key="6">
    <source>
        <dbReference type="Proteomes" id="UP001152467"/>
    </source>
</evidence>
<dbReference type="InterPro" id="IPR001638">
    <property type="entry name" value="Solute-binding_3/MltF_N"/>
</dbReference>
<keyword evidence="6" id="KW-1185">Reference proteome</keyword>
<gene>
    <name evidence="4" type="ORF">PSECIP111854_03175</name>
    <name evidence="5" type="ORF">PSECIP111951_03299</name>
</gene>
<feature type="domain" description="Solute-binding protein family 3/N-terminal" evidence="3">
    <location>
        <begin position="33"/>
        <end position="262"/>
    </location>
</feature>
<evidence type="ECO:0000256" key="2">
    <source>
        <dbReference type="ARBA" id="ARBA00022729"/>
    </source>
</evidence>
<dbReference type="EMBL" id="CAMAPC010000015">
    <property type="protein sequence ID" value="CAH9063193.1"/>
    <property type="molecule type" value="Genomic_DNA"/>
</dbReference>
<evidence type="ECO:0000256" key="1">
    <source>
        <dbReference type="ARBA" id="ARBA00010333"/>
    </source>
</evidence>
<accession>A0A9W4W1T5</accession>
<protein>
    <recommendedName>
        <fullName evidence="3">Solute-binding protein family 3/N-terminal domain-containing protein</fullName>
    </recommendedName>
</protein>
<evidence type="ECO:0000313" key="5">
    <source>
        <dbReference type="EMBL" id="CAH9065165.1"/>
    </source>
</evidence>
<keyword evidence="2" id="KW-0732">Signal</keyword>
<comment type="caution">
    <text evidence="4">The sequence shown here is derived from an EMBL/GenBank/DDBJ whole genome shotgun (WGS) entry which is preliminary data.</text>
</comment>
<evidence type="ECO:0000313" key="7">
    <source>
        <dbReference type="Proteomes" id="UP001152485"/>
    </source>
</evidence>
<dbReference type="EMBL" id="CAMAPD010000018">
    <property type="protein sequence ID" value="CAH9065165.1"/>
    <property type="molecule type" value="Genomic_DNA"/>
</dbReference>
<comment type="similarity">
    <text evidence="1">Belongs to the bacterial solute-binding protein 3 family.</text>
</comment>
<dbReference type="PANTHER" id="PTHR35936">
    <property type="entry name" value="MEMBRANE-BOUND LYTIC MUREIN TRANSGLYCOSYLASE F"/>
    <property type="match status" value="1"/>
</dbReference>
<name>A0A9W4W1T5_9GAMM</name>
<dbReference type="SUPFAM" id="SSF53850">
    <property type="entry name" value="Periplasmic binding protein-like II"/>
    <property type="match status" value="1"/>
</dbReference>
<dbReference type="Proteomes" id="UP001152467">
    <property type="component" value="Unassembled WGS sequence"/>
</dbReference>
<dbReference type="Pfam" id="PF00497">
    <property type="entry name" value="SBP_bac_3"/>
    <property type="match status" value="1"/>
</dbReference>
<organism evidence="4 6">
    <name type="scientific">Pseudoalteromonas holothuriae</name>
    <dbReference type="NCBI Taxonomy" id="2963714"/>
    <lineage>
        <taxon>Bacteria</taxon>
        <taxon>Pseudomonadati</taxon>
        <taxon>Pseudomonadota</taxon>
        <taxon>Gammaproteobacteria</taxon>
        <taxon>Alteromonadales</taxon>
        <taxon>Pseudoalteromonadaceae</taxon>
        <taxon>Pseudoalteromonas</taxon>
    </lineage>
</organism>
<dbReference type="PANTHER" id="PTHR35936:SF25">
    <property type="entry name" value="ABC TRANSPORTER SUBSTRATE-BINDING PROTEIN"/>
    <property type="match status" value="1"/>
</dbReference>
<evidence type="ECO:0000259" key="3">
    <source>
        <dbReference type="SMART" id="SM00062"/>
    </source>
</evidence>
<dbReference type="Proteomes" id="UP001152485">
    <property type="component" value="Unassembled WGS sequence"/>
</dbReference>
<sequence length="262" mass="30318">MRVVTLLVITRPLFIVLLWCFFNMAIAKAHNCELIVRFENYSAQSQQDAQLRWHGLDVDFAKALLDDAGCGYRFISIPWGRALKMLELGEIDLMLSVSKTAQRMRFAYFIGPQRQENIIFATNAKTPYYVKSIEALFSLPKPVAIQRGAYYGAKFEARMKQEVDSESQFLYVPDNQHKLNLLRHGRISGFLEEKYNIIYQTQHNPDFVEIEIAPLIVNQEPVYIALSKQSVSQSTIEQLKNAFERLEHAGKFDQILKKYQLD</sequence>
<reference evidence="4 7" key="1">
    <citation type="submission" date="2022-07" db="EMBL/GenBank/DDBJ databases">
        <authorList>
            <person name="Criscuolo A."/>
        </authorList>
    </citation>
    <scope>NUCLEOTIDE SEQUENCE</scope>
    <source>
        <strain evidence="7">CIP 111951</strain>
        <strain evidence="4">CIP111854</strain>
        <strain evidence="5">CIP111951</strain>
    </source>
</reference>
<dbReference type="SMART" id="SM00062">
    <property type="entry name" value="PBPb"/>
    <property type="match status" value="1"/>
</dbReference>
<dbReference type="AlphaFoldDB" id="A0A9W4W1T5"/>